<reference evidence="3" key="1">
    <citation type="submission" date="2025-08" db="UniProtKB">
        <authorList>
            <consortium name="RefSeq"/>
        </authorList>
    </citation>
    <scope>IDENTIFICATION</scope>
    <source>
        <tissue evidence="3">Entire body</tissue>
    </source>
</reference>
<feature type="compositionally biased region" description="Acidic residues" evidence="1">
    <location>
        <begin position="54"/>
        <end position="66"/>
    </location>
</feature>
<dbReference type="GeneID" id="108740875"/>
<evidence type="ECO:0000313" key="2">
    <source>
        <dbReference type="Proteomes" id="UP000192223"/>
    </source>
</evidence>
<gene>
    <name evidence="3" type="primary">LOC108740875</name>
</gene>
<dbReference type="KEGG" id="apln:108740875"/>
<dbReference type="AlphaFoldDB" id="A0A1W4X444"/>
<keyword evidence="2" id="KW-1185">Reference proteome</keyword>
<evidence type="ECO:0000256" key="1">
    <source>
        <dbReference type="SAM" id="MobiDB-lite"/>
    </source>
</evidence>
<organism evidence="2 3">
    <name type="scientific">Agrilus planipennis</name>
    <name type="common">Emerald ash borer</name>
    <name type="synonym">Agrilus marcopoli</name>
    <dbReference type="NCBI Taxonomy" id="224129"/>
    <lineage>
        <taxon>Eukaryota</taxon>
        <taxon>Metazoa</taxon>
        <taxon>Ecdysozoa</taxon>
        <taxon>Arthropoda</taxon>
        <taxon>Hexapoda</taxon>
        <taxon>Insecta</taxon>
        <taxon>Pterygota</taxon>
        <taxon>Neoptera</taxon>
        <taxon>Endopterygota</taxon>
        <taxon>Coleoptera</taxon>
        <taxon>Polyphaga</taxon>
        <taxon>Elateriformia</taxon>
        <taxon>Buprestoidea</taxon>
        <taxon>Buprestidae</taxon>
        <taxon>Agrilinae</taxon>
        <taxon>Agrilus</taxon>
    </lineage>
</organism>
<proteinExistence type="predicted"/>
<dbReference type="Proteomes" id="UP000192223">
    <property type="component" value="Unplaced"/>
</dbReference>
<dbReference type="InParanoid" id="A0A1W4X444"/>
<dbReference type="RefSeq" id="XP_018330881.1">
    <property type="nucleotide sequence ID" value="XM_018475379.2"/>
</dbReference>
<protein>
    <submittedName>
        <fullName evidence="3">Uncharacterized protein LOC108740875</fullName>
    </submittedName>
</protein>
<evidence type="ECO:0000313" key="3">
    <source>
        <dbReference type="RefSeq" id="XP_018330881.1"/>
    </source>
</evidence>
<name>A0A1W4X444_AGRPL</name>
<accession>A0A1W4X444</accession>
<feature type="region of interest" description="Disordered" evidence="1">
    <location>
        <begin position="19"/>
        <end position="90"/>
    </location>
</feature>
<sequence length="128" mass="14820">MCSLLCVPSQAVDVIMVQTRRKESSGSAPDNVPRHRTRSGNECKVIDTSTGSDTETDESQEEEEENNSWTTKSKRLLHYNAKSEPPLPRRPVRQLRNKFKEQRFSSRVLRSKEVRARITLDNRHIGRR</sequence>